<name>A0A2N0PXP2_9GLOM</name>
<evidence type="ECO:0000313" key="1">
    <source>
        <dbReference type="EMBL" id="PKC11599.1"/>
    </source>
</evidence>
<dbReference type="VEuPathDB" id="FungiDB:RhiirA1_534431"/>
<proteinExistence type="predicted"/>
<dbReference type="VEuPathDB" id="FungiDB:FUN_011775"/>
<sequence length="124" mass="14363">MMVLESSNNDVCLFKSWDKLGLFDGYDDDEFNQWCKFHSYNDMAQLDYVKYWTGEEHYNLYKKPLKEKSSERPRVVVWKPNATHQADLAEMPVDPPCARLTIARAHGQIDDIIDGAASKQMCVV</sequence>
<evidence type="ECO:0000313" key="2">
    <source>
        <dbReference type="Proteomes" id="UP000232722"/>
    </source>
</evidence>
<accession>A0A2N0PXP2</accession>
<reference evidence="1 2" key="1">
    <citation type="submission" date="2016-04" db="EMBL/GenBank/DDBJ databases">
        <title>Genome analyses suggest a sexual origin of heterokaryosis in a supposedly ancient asexual fungus.</title>
        <authorList>
            <person name="Ropars J."/>
            <person name="Sedzielewska K."/>
            <person name="Noel J."/>
            <person name="Charron P."/>
            <person name="Farinelli L."/>
            <person name="Marton T."/>
            <person name="Kruger M."/>
            <person name="Pelin A."/>
            <person name="Brachmann A."/>
            <person name="Corradi N."/>
        </authorList>
    </citation>
    <scope>NUCLEOTIDE SEQUENCE [LARGE SCALE GENOMIC DNA]</scope>
    <source>
        <strain evidence="1 2">A5</strain>
    </source>
</reference>
<comment type="caution">
    <text evidence="1">The sequence shown here is derived from an EMBL/GenBank/DDBJ whole genome shotgun (WGS) entry which is preliminary data.</text>
</comment>
<organism evidence="1 2">
    <name type="scientific">Rhizophagus irregularis</name>
    <dbReference type="NCBI Taxonomy" id="588596"/>
    <lineage>
        <taxon>Eukaryota</taxon>
        <taxon>Fungi</taxon>
        <taxon>Fungi incertae sedis</taxon>
        <taxon>Mucoromycota</taxon>
        <taxon>Glomeromycotina</taxon>
        <taxon>Glomeromycetes</taxon>
        <taxon>Glomerales</taxon>
        <taxon>Glomeraceae</taxon>
        <taxon>Rhizophagus</taxon>
    </lineage>
</organism>
<dbReference type="Proteomes" id="UP000232722">
    <property type="component" value="Unassembled WGS sequence"/>
</dbReference>
<protein>
    <submittedName>
        <fullName evidence="1">Uncharacterized protein</fullName>
    </submittedName>
</protein>
<dbReference type="EMBL" id="LLXJ01000299">
    <property type="protein sequence ID" value="PKC11599.1"/>
    <property type="molecule type" value="Genomic_DNA"/>
</dbReference>
<dbReference type="AlphaFoldDB" id="A0A2N0PXP2"/>
<reference evidence="1 2" key="2">
    <citation type="submission" date="2017-09" db="EMBL/GenBank/DDBJ databases">
        <title>Extensive intraspecific genome diversity in a model arbuscular mycorrhizal fungus.</title>
        <authorList>
            <person name="Chen E.C."/>
            <person name="Morin E."/>
            <person name="Beaudet D."/>
            <person name="Noel J."/>
            <person name="Ndikumana S."/>
            <person name="Charron P."/>
            <person name="St-Onge C."/>
            <person name="Giorgi J."/>
            <person name="Grigoriev I.V."/>
            <person name="Roux C."/>
            <person name="Martin F.M."/>
            <person name="Corradi N."/>
        </authorList>
    </citation>
    <scope>NUCLEOTIDE SEQUENCE [LARGE SCALE GENOMIC DNA]</scope>
    <source>
        <strain evidence="1 2">A5</strain>
    </source>
</reference>
<gene>
    <name evidence="1" type="ORF">RhiirA5_412900</name>
</gene>